<evidence type="ECO:0000259" key="2">
    <source>
        <dbReference type="Pfam" id="PF17390"/>
    </source>
</evidence>
<dbReference type="InterPro" id="IPR035398">
    <property type="entry name" value="Bac_rhamnosid_C"/>
</dbReference>
<reference evidence="4" key="1">
    <citation type="submission" date="2019-12" db="EMBL/GenBank/DDBJ databases">
        <title>Complete and draft genome sequences of new strains and members of some known species of the genus Rathayibacter isolated from plants.</title>
        <authorList>
            <person name="Tarlachkov S.V."/>
            <person name="Starodumova I.P."/>
            <person name="Dorofeeva L.V."/>
            <person name="Prisyazhnaya N.V."/>
            <person name="Leyn S."/>
            <person name="Zlamal J."/>
            <person name="Elan M."/>
            <person name="Osterman A.L."/>
            <person name="Nadler S."/>
            <person name="Subbotin S.A."/>
            <person name="Evtushenko L.I."/>
        </authorList>
    </citation>
    <scope>NUCLEOTIDE SEQUENCE [LARGE SCALE GENOMIC DNA]</scope>
    <source>
        <strain evidence="4">VKM Ac-2802</strain>
    </source>
</reference>
<keyword evidence="4" id="KW-1185">Reference proteome</keyword>
<evidence type="ECO:0000256" key="1">
    <source>
        <dbReference type="SAM" id="MobiDB-lite"/>
    </source>
</evidence>
<name>A0ABX6H542_9MICO</name>
<evidence type="ECO:0000313" key="3">
    <source>
        <dbReference type="EMBL" id="QHC64944.1"/>
    </source>
</evidence>
<feature type="compositionally biased region" description="Basic and acidic residues" evidence="1">
    <location>
        <begin position="8"/>
        <end position="30"/>
    </location>
</feature>
<accession>A0ABX6H542</accession>
<evidence type="ECO:0000313" key="4">
    <source>
        <dbReference type="Proteomes" id="UP000464597"/>
    </source>
</evidence>
<feature type="region of interest" description="Disordered" evidence="1">
    <location>
        <begin position="1"/>
        <end position="37"/>
    </location>
</feature>
<dbReference type="Proteomes" id="UP000464597">
    <property type="component" value="Chromosome"/>
</dbReference>
<gene>
    <name evidence="3" type="ORF">GSU69_16685</name>
</gene>
<organism evidence="3 4">
    <name type="scientific">Rathayibacter festucae</name>
    <dbReference type="NCBI Taxonomy" id="110937"/>
    <lineage>
        <taxon>Bacteria</taxon>
        <taxon>Bacillati</taxon>
        <taxon>Actinomycetota</taxon>
        <taxon>Actinomycetes</taxon>
        <taxon>Micrococcales</taxon>
        <taxon>Microbacteriaceae</taxon>
        <taxon>Rathayibacter</taxon>
    </lineage>
</organism>
<proteinExistence type="predicted"/>
<dbReference type="Gene3D" id="2.60.420.10">
    <property type="entry name" value="Maltose phosphorylase, domain 3"/>
    <property type="match status" value="1"/>
</dbReference>
<feature type="domain" description="Alpha-L-rhamnosidase C-terminal" evidence="2">
    <location>
        <begin position="48"/>
        <end position="93"/>
    </location>
</feature>
<sequence length="113" mass="11782">MRHLRGCPGEDRAGPFSEGADRRRAADRHGSLGRSNAEDEFGSLLARDVGSSWTTPYGRASFAWTLADGELRVEVEVPVGATAVLDLEGAEPRALGPGRHTAVVATGAAVAAL</sequence>
<dbReference type="Pfam" id="PF17390">
    <property type="entry name" value="Bac_rhamnosid_C"/>
    <property type="match status" value="1"/>
</dbReference>
<dbReference type="EMBL" id="CP047180">
    <property type="protein sequence ID" value="QHC64944.1"/>
    <property type="molecule type" value="Genomic_DNA"/>
</dbReference>
<protein>
    <recommendedName>
        <fullName evidence="2">Alpha-L-rhamnosidase C-terminal domain-containing protein</fullName>
    </recommendedName>
</protein>